<comment type="catalytic activity">
    <reaction evidence="1 8">
        <text>alpha-D-glucose = beta-D-glucose</text>
        <dbReference type="Rhea" id="RHEA:10264"/>
        <dbReference type="ChEBI" id="CHEBI:15903"/>
        <dbReference type="ChEBI" id="CHEBI:17925"/>
        <dbReference type="EC" id="5.1.3.3"/>
    </reaction>
</comment>
<evidence type="ECO:0000256" key="5">
    <source>
        <dbReference type="ARBA" id="ARBA00014165"/>
    </source>
</evidence>
<dbReference type="Pfam" id="PF01263">
    <property type="entry name" value="Aldose_epim"/>
    <property type="match status" value="1"/>
</dbReference>
<dbReference type="GO" id="GO:0030246">
    <property type="term" value="F:carbohydrate binding"/>
    <property type="evidence" value="ECO:0007669"/>
    <property type="project" value="InterPro"/>
</dbReference>
<evidence type="ECO:0000313" key="12">
    <source>
        <dbReference type="EMBL" id="RGL10129.1"/>
    </source>
</evidence>
<feature type="active site" description="Proton acceptor" evidence="9">
    <location>
        <position position="327"/>
    </location>
</feature>
<gene>
    <name evidence="12" type="ORF">DXC81_05950</name>
</gene>
<dbReference type="PANTHER" id="PTHR10091">
    <property type="entry name" value="ALDOSE-1-EPIMERASE"/>
    <property type="match status" value="1"/>
</dbReference>
<name>A0A3E4QSF6_9ACTN</name>
<dbReference type="CDD" id="cd09019">
    <property type="entry name" value="galactose_mutarotase_like"/>
    <property type="match status" value="1"/>
</dbReference>
<evidence type="ECO:0000256" key="11">
    <source>
        <dbReference type="PIRSR" id="PIRSR005096-3"/>
    </source>
</evidence>
<comment type="similarity">
    <text evidence="3 8">Belongs to the aldose epimerase family.</text>
</comment>
<dbReference type="InterPro" id="IPR008183">
    <property type="entry name" value="Aldose_1/G6P_1-epimerase"/>
</dbReference>
<sequence length="378" mass="40447">MITADIFGSLPDGRCVTKYTLSTHGVSVSVMDFGATVLSVCIPDRTGVAADVLLGFGDLAGYLDNPACYGSTIGPVANRTDRAEVPLAGRIYRLPANDGPDHANNLHTDLTCGLHKRLWSAEPFEDDNAVRFSCELADGELGLPGNRRFAVTYRLDKEAQKDGADGGVRLEVEHVCETDAETYVNMTNHSYFNLAGHASGVCLSQRVSIDAETFLPLRADSVSAGESLSVADTPFDFRSLKELGADIECGNAQLDRARGYDHCFCVAGYARGAAPRHALRAVDDASGRTLDIFITAPGAHLYTGNWLGDEGAKDAASYGPHDGFAFEPEYYPDAVHHAEWPQPVCAPDRPYRERIVYRFGVDPDAAGASDVAGPAGVA</sequence>
<dbReference type="InterPro" id="IPR014718">
    <property type="entry name" value="GH-type_carb-bd"/>
</dbReference>
<evidence type="ECO:0000313" key="13">
    <source>
        <dbReference type="Proteomes" id="UP000260943"/>
    </source>
</evidence>
<dbReference type="AlphaFoldDB" id="A0A3E4QSF6"/>
<dbReference type="Gene3D" id="2.70.98.10">
    <property type="match status" value="1"/>
</dbReference>
<feature type="binding site" evidence="11">
    <location>
        <begin position="78"/>
        <end position="79"/>
    </location>
    <ligand>
        <name>beta-D-galactose</name>
        <dbReference type="ChEBI" id="CHEBI:27667"/>
    </ligand>
</feature>
<feature type="binding site" evidence="10">
    <location>
        <position position="261"/>
    </location>
    <ligand>
        <name>beta-D-galactose</name>
        <dbReference type="ChEBI" id="CHEBI:27667"/>
    </ligand>
</feature>
<evidence type="ECO:0000256" key="7">
    <source>
        <dbReference type="ARBA" id="ARBA00023277"/>
    </source>
</evidence>
<dbReference type="InterPro" id="IPR015443">
    <property type="entry name" value="Aldose_1-epimerase"/>
</dbReference>
<protein>
    <recommendedName>
        <fullName evidence="5 8">Aldose 1-epimerase</fullName>
        <ecNumber evidence="4 8">5.1.3.3</ecNumber>
    </recommendedName>
</protein>
<comment type="caution">
    <text evidence="12">The sequence shown here is derived from an EMBL/GenBank/DDBJ whole genome shotgun (WGS) entry which is preliminary data.</text>
</comment>
<reference evidence="12 13" key="1">
    <citation type="submission" date="2018-08" db="EMBL/GenBank/DDBJ databases">
        <title>A genome reference for cultivated species of the human gut microbiota.</title>
        <authorList>
            <person name="Zou Y."/>
            <person name="Xue W."/>
            <person name="Luo G."/>
        </authorList>
    </citation>
    <scope>NUCLEOTIDE SEQUENCE [LARGE SCALE GENOMIC DNA]</scope>
    <source>
        <strain evidence="12 13">TF08-14</strain>
    </source>
</reference>
<evidence type="ECO:0000256" key="9">
    <source>
        <dbReference type="PIRSR" id="PIRSR005096-1"/>
    </source>
</evidence>
<dbReference type="SUPFAM" id="SSF74650">
    <property type="entry name" value="Galactose mutarotase-like"/>
    <property type="match status" value="1"/>
</dbReference>
<accession>A0A3E4QSF6</accession>
<evidence type="ECO:0000256" key="8">
    <source>
        <dbReference type="PIRNR" id="PIRNR005096"/>
    </source>
</evidence>
<evidence type="ECO:0000256" key="2">
    <source>
        <dbReference type="ARBA" id="ARBA00005028"/>
    </source>
</evidence>
<dbReference type="EMBL" id="QSRJ01000006">
    <property type="protein sequence ID" value="RGL10129.1"/>
    <property type="molecule type" value="Genomic_DNA"/>
</dbReference>
<keyword evidence="7 8" id="KW-0119">Carbohydrate metabolism</keyword>
<dbReference type="PIRSF" id="PIRSF005096">
    <property type="entry name" value="GALM"/>
    <property type="match status" value="1"/>
</dbReference>
<evidence type="ECO:0000256" key="6">
    <source>
        <dbReference type="ARBA" id="ARBA00023235"/>
    </source>
</evidence>
<dbReference type="InterPro" id="IPR018052">
    <property type="entry name" value="Ald1_epimerase_CS"/>
</dbReference>
<dbReference type="RefSeq" id="WP_117679629.1">
    <property type="nucleotide sequence ID" value="NZ_CALJOO010000074.1"/>
</dbReference>
<dbReference type="EC" id="5.1.3.3" evidence="4 8"/>
<dbReference type="GO" id="GO:0004034">
    <property type="term" value="F:aldose 1-epimerase activity"/>
    <property type="evidence" value="ECO:0007669"/>
    <property type="project" value="UniProtKB-EC"/>
</dbReference>
<evidence type="ECO:0000256" key="1">
    <source>
        <dbReference type="ARBA" id="ARBA00001614"/>
    </source>
</evidence>
<dbReference type="PROSITE" id="PS00545">
    <property type="entry name" value="ALDOSE_1_EPIMERASE"/>
    <property type="match status" value="1"/>
</dbReference>
<evidence type="ECO:0000256" key="10">
    <source>
        <dbReference type="PIRSR" id="PIRSR005096-2"/>
    </source>
</evidence>
<feature type="active site" description="Proton donor" evidence="9">
    <location>
        <position position="189"/>
    </location>
</feature>
<dbReference type="GO" id="GO:0006006">
    <property type="term" value="P:glucose metabolic process"/>
    <property type="evidence" value="ECO:0007669"/>
    <property type="project" value="TreeGrafter"/>
</dbReference>
<feature type="binding site" evidence="11">
    <location>
        <begin position="189"/>
        <end position="191"/>
    </location>
    <ligand>
        <name>beta-D-galactose</name>
        <dbReference type="ChEBI" id="CHEBI:27667"/>
    </ligand>
</feature>
<dbReference type="GO" id="GO:0033499">
    <property type="term" value="P:galactose catabolic process via UDP-galactose, Leloir pathway"/>
    <property type="evidence" value="ECO:0007669"/>
    <property type="project" value="TreeGrafter"/>
</dbReference>
<organism evidence="12 13">
    <name type="scientific">Collinsella tanakaei</name>
    <dbReference type="NCBI Taxonomy" id="626935"/>
    <lineage>
        <taxon>Bacteria</taxon>
        <taxon>Bacillati</taxon>
        <taxon>Actinomycetota</taxon>
        <taxon>Coriobacteriia</taxon>
        <taxon>Coriobacteriales</taxon>
        <taxon>Coriobacteriaceae</taxon>
        <taxon>Collinsella</taxon>
    </lineage>
</organism>
<keyword evidence="6 8" id="KW-0413">Isomerase</keyword>
<evidence type="ECO:0000256" key="4">
    <source>
        <dbReference type="ARBA" id="ARBA00013185"/>
    </source>
</evidence>
<dbReference type="Proteomes" id="UP000260943">
    <property type="component" value="Unassembled WGS sequence"/>
</dbReference>
<dbReference type="InterPro" id="IPR011013">
    <property type="entry name" value="Gal_mutarotase_sf_dom"/>
</dbReference>
<comment type="pathway">
    <text evidence="2 8">Carbohydrate metabolism; hexose metabolism.</text>
</comment>
<dbReference type="UniPathway" id="UPA00242"/>
<dbReference type="PANTHER" id="PTHR10091:SF0">
    <property type="entry name" value="GALACTOSE MUTAROTASE"/>
    <property type="match status" value="1"/>
</dbReference>
<dbReference type="InterPro" id="IPR047215">
    <property type="entry name" value="Galactose_mutarotase-like"/>
</dbReference>
<evidence type="ECO:0000256" key="3">
    <source>
        <dbReference type="ARBA" id="ARBA00006206"/>
    </source>
</evidence>
<proteinExistence type="inferred from homology"/>